<dbReference type="Proteomes" id="UP000028715">
    <property type="component" value="Unassembled WGS sequence"/>
</dbReference>
<keyword evidence="1" id="KW-1133">Transmembrane helix</keyword>
<feature type="transmembrane region" description="Helical" evidence="1">
    <location>
        <begin position="271"/>
        <end position="292"/>
    </location>
</feature>
<dbReference type="Gene3D" id="1.20.210.10">
    <property type="entry name" value="Cytochrome c oxidase-like, subunit I domain"/>
    <property type="match status" value="1"/>
</dbReference>
<accession>A0A085ZNH2</accession>
<feature type="transmembrane region" description="Helical" evidence="1">
    <location>
        <begin position="49"/>
        <end position="67"/>
    </location>
</feature>
<dbReference type="EMBL" id="JPRL01000001">
    <property type="protein sequence ID" value="KFF05986.1"/>
    <property type="molecule type" value="Genomic_DNA"/>
</dbReference>
<feature type="transmembrane region" description="Helical" evidence="1">
    <location>
        <begin position="339"/>
        <end position="362"/>
    </location>
</feature>
<organism evidence="2 3">
    <name type="scientific">Flavobacterium reichenbachii</name>
    <dbReference type="NCBI Taxonomy" id="362418"/>
    <lineage>
        <taxon>Bacteria</taxon>
        <taxon>Pseudomonadati</taxon>
        <taxon>Bacteroidota</taxon>
        <taxon>Flavobacteriia</taxon>
        <taxon>Flavobacteriales</taxon>
        <taxon>Flavobacteriaceae</taxon>
        <taxon>Flavobacterium</taxon>
    </lineage>
</organism>
<feature type="transmembrane region" description="Helical" evidence="1">
    <location>
        <begin position="134"/>
        <end position="153"/>
    </location>
</feature>
<sequence length="403" mass="46747">MNIRKSWIACCLFNFLTASLMGLMLRFQYIFPQHINYVFLLHAHSHTAMLGWVYMIIYALIVHFFIPKEKSQKPIYNQLFWLTEFCVAGMMISFPIQGYALYSIVFSTLHIFLSYIFCRLFWKDCFTLKKSSQKLLSASILFMLLSTLGVWFLGPAVGLAGKQSNVYQIAIQFFLHFQFNGWFIFAVLALFLYQFKYDFDKIKFNKFLYLLIISVFLTFAFPVGWFVDAVFLKWINGIGVVSYAAAFFYFYKMLEPQLFSFKESLDTPSKIAYGLALSSLFLKIMIQILVLIPNFAEASHQIRSFIIGFIHLTTLGVLTGFLFGVLIQNKIISNHSFMLRFGIISFFFGYIITEVLLLLQGIFLYLKKDIFPQYYVSIFAGSILITLGLLLILTSVLKTKKQE</sequence>
<dbReference type="eggNOG" id="COG2010">
    <property type="taxonomic scope" value="Bacteria"/>
</dbReference>
<dbReference type="RefSeq" id="WP_035683933.1">
    <property type="nucleotide sequence ID" value="NZ_JPRL01000001.1"/>
</dbReference>
<feature type="transmembrane region" description="Helical" evidence="1">
    <location>
        <begin position="374"/>
        <end position="397"/>
    </location>
</feature>
<evidence type="ECO:0000256" key="1">
    <source>
        <dbReference type="SAM" id="Phobius"/>
    </source>
</evidence>
<comment type="caution">
    <text evidence="2">The sequence shown here is derived from an EMBL/GenBank/DDBJ whole genome shotgun (WGS) entry which is preliminary data.</text>
</comment>
<keyword evidence="1" id="KW-0812">Transmembrane</keyword>
<proteinExistence type="predicted"/>
<feature type="transmembrane region" description="Helical" evidence="1">
    <location>
        <begin position="102"/>
        <end position="122"/>
    </location>
</feature>
<dbReference type="AlphaFoldDB" id="A0A085ZNH2"/>
<dbReference type="STRING" id="362418.IW19_10830"/>
<dbReference type="OrthoDB" id="2827525at2"/>
<feature type="transmembrane region" description="Helical" evidence="1">
    <location>
        <begin position="304"/>
        <end position="327"/>
    </location>
</feature>
<protein>
    <submittedName>
        <fullName evidence="2">Membrane protein</fullName>
    </submittedName>
</protein>
<feature type="transmembrane region" description="Helical" evidence="1">
    <location>
        <begin position="79"/>
        <end position="96"/>
    </location>
</feature>
<feature type="transmembrane region" description="Helical" evidence="1">
    <location>
        <begin position="231"/>
        <end position="251"/>
    </location>
</feature>
<evidence type="ECO:0000313" key="3">
    <source>
        <dbReference type="Proteomes" id="UP000028715"/>
    </source>
</evidence>
<evidence type="ECO:0000313" key="2">
    <source>
        <dbReference type="EMBL" id="KFF05986.1"/>
    </source>
</evidence>
<name>A0A085ZNH2_9FLAO</name>
<feature type="transmembrane region" description="Helical" evidence="1">
    <location>
        <begin position="207"/>
        <end position="225"/>
    </location>
</feature>
<keyword evidence="1" id="KW-0472">Membrane</keyword>
<dbReference type="InterPro" id="IPR036927">
    <property type="entry name" value="Cyt_c_oxase-like_su1_sf"/>
</dbReference>
<keyword evidence="3" id="KW-1185">Reference proteome</keyword>
<feature type="transmembrane region" description="Helical" evidence="1">
    <location>
        <begin position="173"/>
        <end position="195"/>
    </location>
</feature>
<reference evidence="2 3" key="1">
    <citation type="submission" date="2014-07" db="EMBL/GenBank/DDBJ databases">
        <title>Genome of Flavobacterium reichenbachii LMG 25512.</title>
        <authorList>
            <person name="Stropko S.J."/>
            <person name="Pipes S.E."/>
            <person name="Newman J.D."/>
        </authorList>
    </citation>
    <scope>NUCLEOTIDE SEQUENCE [LARGE SCALE GENOMIC DNA]</scope>
    <source>
        <strain evidence="2 3">LMG 25512</strain>
    </source>
</reference>
<feature type="transmembrane region" description="Helical" evidence="1">
    <location>
        <begin position="7"/>
        <end position="29"/>
    </location>
</feature>
<gene>
    <name evidence="2" type="ORF">IW19_10830</name>
</gene>